<feature type="transmembrane region" description="Helical" evidence="1">
    <location>
        <begin position="299"/>
        <end position="318"/>
    </location>
</feature>
<keyword evidence="1" id="KW-0472">Membrane</keyword>
<proteinExistence type="predicted"/>
<sequence length="334" mass="39167">MLIWTSSISIWKKPNCVLLASHRLRSSGSLHRQTILKIWLRRLKGFGRVFGVSLFSQWECYSPVLEFLFLWSDNIDGLPLYMLQDGIILQGSRLVYTRNRHKKPPWPGDFKRWMRVIHSELKIWYVHGDLYFWGFMFGLVRRQVPFILFMPITFFQDSVVLIVTVKKVKVCCQAMSSLSDTRVLLFSEELMETISLSENKIQRNGGERLGTRSLKIFLQQNESKILLYWSQSKRISMLQTVTKEHVISCTGSVWDGLRCNRWIASNDLFREKCLLTIVESHKKDHTRPRTKWRKTSESAYPTNVLGSIVLTLSLFKILNNSMFVVIYVSCYQLH</sequence>
<name>A0A817AKU2_BRANA</name>
<dbReference type="EMBL" id="HG994358">
    <property type="protein sequence ID" value="CAF2274491.1"/>
    <property type="molecule type" value="Genomic_DNA"/>
</dbReference>
<keyword evidence="1" id="KW-0812">Transmembrane</keyword>
<evidence type="ECO:0000256" key="1">
    <source>
        <dbReference type="SAM" id="Phobius"/>
    </source>
</evidence>
<keyword evidence="1" id="KW-1133">Transmembrane helix</keyword>
<reference evidence="2" key="1">
    <citation type="submission" date="2021-01" db="EMBL/GenBank/DDBJ databases">
        <authorList>
            <consortium name="Genoscope - CEA"/>
            <person name="William W."/>
        </authorList>
    </citation>
    <scope>NUCLEOTIDE SEQUENCE</scope>
</reference>
<organism evidence="2">
    <name type="scientific">Brassica napus</name>
    <name type="common">Rape</name>
    <dbReference type="NCBI Taxonomy" id="3708"/>
    <lineage>
        <taxon>Eukaryota</taxon>
        <taxon>Viridiplantae</taxon>
        <taxon>Streptophyta</taxon>
        <taxon>Embryophyta</taxon>
        <taxon>Tracheophyta</taxon>
        <taxon>Spermatophyta</taxon>
        <taxon>Magnoliopsida</taxon>
        <taxon>eudicotyledons</taxon>
        <taxon>Gunneridae</taxon>
        <taxon>Pentapetalae</taxon>
        <taxon>rosids</taxon>
        <taxon>malvids</taxon>
        <taxon>Brassicales</taxon>
        <taxon>Brassicaceae</taxon>
        <taxon>Brassiceae</taxon>
        <taxon>Brassica</taxon>
    </lineage>
</organism>
<dbReference type="AlphaFoldDB" id="A0A817AKU2"/>
<dbReference type="Proteomes" id="UP001295469">
    <property type="component" value="Chromosome A04"/>
</dbReference>
<accession>A0A817AKU2</accession>
<protein>
    <submittedName>
        <fullName evidence="2">(rape) hypothetical protein</fullName>
    </submittedName>
</protein>
<feature type="transmembrane region" description="Helical" evidence="1">
    <location>
        <begin position="146"/>
        <end position="165"/>
    </location>
</feature>
<gene>
    <name evidence="2" type="ORF">DARMORV10_A04P14200.1</name>
</gene>
<evidence type="ECO:0000313" key="2">
    <source>
        <dbReference type="EMBL" id="CAF2274491.1"/>
    </source>
</evidence>